<protein>
    <submittedName>
        <fullName evidence="1">Uncharacterized protein</fullName>
    </submittedName>
</protein>
<keyword evidence="2" id="KW-1185">Reference proteome</keyword>
<proteinExistence type="predicted"/>
<dbReference type="RefSeq" id="WP_050433663.1">
    <property type="nucleotide sequence ID" value="NZ_CP012159.1"/>
</dbReference>
<name>A0A0K1EM73_CHOCO</name>
<evidence type="ECO:0000313" key="2">
    <source>
        <dbReference type="Proteomes" id="UP000067626"/>
    </source>
</evidence>
<accession>A0A0K1EM73</accession>
<dbReference type="Proteomes" id="UP000067626">
    <property type="component" value="Chromosome"/>
</dbReference>
<organism evidence="1 2">
    <name type="scientific">Chondromyces crocatus</name>
    <dbReference type="NCBI Taxonomy" id="52"/>
    <lineage>
        <taxon>Bacteria</taxon>
        <taxon>Pseudomonadati</taxon>
        <taxon>Myxococcota</taxon>
        <taxon>Polyangia</taxon>
        <taxon>Polyangiales</taxon>
        <taxon>Polyangiaceae</taxon>
        <taxon>Chondromyces</taxon>
    </lineage>
</organism>
<dbReference type="STRING" id="52.CMC5_061860"/>
<sequence>MSARTPASPRRSSRRGRLLRPLLGVLAAGMLVAPAIGAGCAAGFTPPSEIETLRIFAVTASQPYAQPGDEVTLTMSYHDGLIAPDESARPIQIVWLRNCINPPGDQYYGCYPQLAELFAAIGSGQQPPPGTMGIGPEFTFNVREDILDNRERPEVGPLYGTEYVFFVACAGRLGPVQDPGGRAGSFPIGCFDDEGRRLGADSFIPGYTQIYAFDDGRTNENPVATGIRLNDEEIVEDFSLIPSVPLCPIPEEERRMTGCSAADPIAECTTHELNVIVDRDRLAEIDPDGETLDGKQLTEVVWVNYYTDQGELRADTQLVNDAVNGFNPDTQATWIPPPEPGIATIWAVLRDARGGSSVVQRRIRVE</sequence>
<evidence type="ECO:0000313" key="1">
    <source>
        <dbReference type="EMBL" id="AKT41964.1"/>
    </source>
</evidence>
<dbReference type="KEGG" id="ccro:CMC5_061860"/>
<dbReference type="EMBL" id="CP012159">
    <property type="protein sequence ID" value="AKT41964.1"/>
    <property type="molecule type" value="Genomic_DNA"/>
</dbReference>
<reference evidence="1 2" key="1">
    <citation type="submission" date="2015-07" db="EMBL/GenBank/DDBJ databases">
        <title>Genome analysis of myxobacterium Chondromyces crocatus Cm c5 reveals a high potential for natural compound synthesis and the genetic basis for the loss of fruiting body formation.</title>
        <authorList>
            <person name="Zaburannyi N."/>
            <person name="Bunk B."/>
            <person name="Maier J."/>
            <person name="Overmann J."/>
            <person name="Mueller R."/>
        </authorList>
    </citation>
    <scope>NUCLEOTIDE SEQUENCE [LARGE SCALE GENOMIC DNA]</scope>
    <source>
        <strain evidence="1 2">Cm c5</strain>
    </source>
</reference>
<gene>
    <name evidence="1" type="ORF">CMC5_061860</name>
</gene>
<dbReference type="AlphaFoldDB" id="A0A0K1EM73"/>
<dbReference type="OrthoDB" id="5505570at2"/>